<accession>A0A481YTI5</accession>
<keyword evidence="1" id="KW-0863">Zinc-finger</keyword>
<dbReference type="InterPro" id="IPR013087">
    <property type="entry name" value="Znf_C2H2_type"/>
</dbReference>
<reference evidence="4" key="1">
    <citation type="journal article" date="2019" name="MBio">
        <title>Virus Genomes from Deep Sea Sediments Expand the Ocean Megavirome and Support Independent Origins of Viral Gigantism.</title>
        <authorList>
            <person name="Backstrom D."/>
            <person name="Yutin N."/>
            <person name="Jorgensen S.L."/>
            <person name="Dharamshi J."/>
            <person name="Homa F."/>
            <person name="Zaremba-Niedwiedzka K."/>
            <person name="Spang A."/>
            <person name="Wolf Y.I."/>
            <person name="Koonin E.V."/>
            <person name="Ettema T.J."/>
        </authorList>
    </citation>
    <scope>NUCLEOTIDE SEQUENCE</scope>
</reference>
<proteinExistence type="predicted"/>
<dbReference type="GO" id="GO:0008270">
    <property type="term" value="F:zinc ion binding"/>
    <property type="evidence" value="ECO:0007669"/>
    <property type="project" value="UniProtKB-KW"/>
</dbReference>
<name>A0A481YTI5_9VIRU</name>
<evidence type="ECO:0000259" key="3">
    <source>
        <dbReference type="PROSITE" id="PS50157"/>
    </source>
</evidence>
<organism evidence="4">
    <name type="scientific">Marseillevirus LCMAC101</name>
    <dbReference type="NCBI Taxonomy" id="2506602"/>
    <lineage>
        <taxon>Viruses</taxon>
        <taxon>Varidnaviria</taxon>
        <taxon>Bamfordvirae</taxon>
        <taxon>Nucleocytoviricota</taxon>
        <taxon>Megaviricetes</taxon>
        <taxon>Pimascovirales</taxon>
        <taxon>Pimascovirales incertae sedis</taxon>
        <taxon>Marseilleviridae</taxon>
    </lineage>
</organism>
<evidence type="ECO:0000256" key="1">
    <source>
        <dbReference type="PROSITE-ProRule" id="PRU00042"/>
    </source>
</evidence>
<dbReference type="EMBL" id="MK500329">
    <property type="protein sequence ID" value="QBK86075.1"/>
    <property type="molecule type" value="Genomic_DNA"/>
</dbReference>
<evidence type="ECO:0000256" key="2">
    <source>
        <dbReference type="SAM" id="MobiDB-lite"/>
    </source>
</evidence>
<protein>
    <recommendedName>
        <fullName evidence="3">C2H2-type domain-containing protein</fullName>
    </recommendedName>
</protein>
<keyword evidence="1" id="KW-0479">Metal-binding</keyword>
<sequence>MRHVKSSVGCPRNKSVAVTAFECESCKKTFTIKTSLDRHLDICSKRQINRIKTKYKNLLSLEKEKNSKLEKENSAIKKQNTSLTEENEELKDELSEQKGVVAGLQKAPGKTYNAYIHPKLINLPVNNIRALTDEYVTERVNDGILTYEKASRGYPGMLEVICELITHENNDGIIERNYVCTDVSRNSFHRLLESKKWKSDKGGKYLNNMLDTFREIIEEYKDKVYETYKKTPHDSFEWEQIDWERKNISRLYSGIVCKEGISDREDLVNILRKEISKRASV</sequence>
<dbReference type="PROSITE" id="PS50157">
    <property type="entry name" value="ZINC_FINGER_C2H2_2"/>
    <property type="match status" value="1"/>
</dbReference>
<evidence type="ECO:0000313" key="4">
    <source>
        <dbReference type="EMBL" id="QBK86075.1"/>
    </source>
</evidence>
<gene>
    <name evidence="4" type="ORF">LCMAC101_06700</name>
</gene>
<keyword evidence="1" id="KW-0862">Zinc</keyword>
<feature type="domain" description="C2H2-type" evidence="3">
    <location>
        <begin position="21"/>
        <end position="48"/>
    </location>
</feature>
<feature type="region of interest" description="Disordered" evidence="2">
    <location>
        <begin position="69"/>
        <end position="88"/>
    </location>
</feature>